<dbReference type="PANTHER" id="PTHR11831">
    <property type="entry name" value="30S 40S RIBOSOMAL PROTEIN"/>
    <property type="match status" value="1"/>
</dbReference>
<dbReference type="Pfam" id="PF01479">
    <property type="entry name" value="S4"/>
    <property type="match status" value="1"/>
</dbReference>
<dbReference type="InterPro" id="IPR002942">
    <property type="entry name" value="S4_RNA-bd"/>
</dbReference>
<dbReference type="InterPro" id="IPR022801">
    <property type="entry name" value="Ribosomal_uS4"/>
</dbReference>
<evidence type="ECO:0000256" key="2">
    <source>
        <dbReference type="ARBA" id="ARBA00022730"/>
    </source>
</evidence>
<protein>
    <submittedName>
        <fullName evidence="8">Uncharacterized protein</fullName>
    </submittedName>
</protein>
<dbReference type="FunFam" id="1.10.1050.10:FF:000001">
    <property type="entry name" value="30S ribosomal protein S4"/>
    <property type="match status" value="1"/>
</dbReference>
<dbReference type="SMART" id="SM01390">
    <property type="entry name" value="Ribosomal_S4"/>
    <property type="match status" value="1"/>
</dbReference>
<evidence type="ECO:0000259" key="6">
    <source>
        <dbReference type="SMART" id="SM00363"/>
    </source>
</evidence>
<dbReference type="GO" id="GO:0015935">
    <property type="term" value="C:small ribosomal subunit"/>
    <property type="evidence" value="ECO:0007669"/>
    <property type="project" value="InterPro"/>
</dbReference>
<dbReference type="NCBIfam" id="TIGR01017">
    <property type="entry name" value="rpsD_bact"/>
    <property type="match status" value="1"/>
</dbReference>
<keyword evidence="5" id="KW-0687">Ribonucleoprotein</keyword>
<evidence type="ECO:0000256" key="1">
    <source>
        <dbReference type="ARBA" id="ARBA00007465"/>
    </source>
</evidence>
<keyword evidence="4" id="KW-0689">Ribosomal protein</keyword>
<dbReference type="GO" id="GO:0019843">
    <property type="term" value="F:rRNA binding"/>
    <property type="evidence" value="ECO:0007669"/>
    <property type="project" value="UniProtKB-KW"/>
</dbReference>
<evidence type="ECO:0000313" key="8">
    <source>
        <dbReference type="EMBL" id="GAG74433.1"/>
    </source>
</evidence>
<dbReference type="HAMAP" id="MF_01306_B">
    <property type="entry name" value="Ribosomal_uS4_B"/>
    <property type="match status" value="1"/>
</dbReference>
<dbReference type="InterPro" id="IPR001912">
    <property type="entry name" value="Ribosomal_uS4_N"/>
</dbReference>
<feature type="domain" description="Small ribosomal subunit protein uS4 N-terminal" evidence="7">
    <location>
        <begin position="3"/>
        <end position="99"/>
    </location>
</feature>
<dbReference type="AlphaFoldDB" id="X1AQ63"/>
<comment type="similarity">
    <text evidence="1">Belongs to the universal ribosomal protein uS4 family.</text>
</comment>
<keyword evidence="2" id="KW-0699">rRNA-binding</keyword>
<feature type="domain" description="RNA-binding S4" evidence="6">
    <location>
        <begin position="100"/>
        <end position="164"/>
    </location>
</feature>
<dbReference type="SMART" id="SM00363">
    <property type="entry name" value="S4"/>
    <property type="match status" value="1"/>
</dbReference>
<proteinExistence type="inferred from homology"/>
<dbReference type="Pfam" id="PF00163">
    <property type="entry name" value="Ribosomal_S4"/>
    <property type="match status" value="1"/>
</dbReference>
<dbReference type="InterPro" id="IPR005709">
    <property type="entry name" value="Ribosomal_uS4_bac-type"/>
</dbReference>
<dbReference type="EMBL" id="BART01000710">
    <property type="protein sequence ID" value="GAG74433.1"/>
    <property type="molecule type" value="Genomic_DNA"/>
</dbReference>
<evidence type="ECO:0000256" key="5">
    <source>
        <dbReference type="ARBA" id="ARBA00023274"/>
    </source>
</evidence>
<dbReference type="SUPFAM" id="SSF55174">
    <property type="entry name" value="Alpha-L RNA-binding motif"/>
    <property type="match status" value="1"/>
</dbReference>
<gene>
    <name evidence="8" type="ORF">S01H4_03040</name>
</gene>
<dbReference type="CDD" id="cd00165">
    <property type="entry name" value="S4"/>
    <property type="match status" value="1"/>
</dbReference>
<dbReference type="InterPro" id="IPR036986">
    <property type="entry name" value="S4_RNA-bd_sf"/>
</dbReference>
<accession>X1AQ63</accession>
<dbReference type="Gene3D" id="1.10.1050.10">
    <property type="entry name" value="Ribosomal Protein S4 Delta 41, Chain A, domain 1"/>
    <property type="match status" value="1"/>
</dbReference>
<dbReference type="PANTHER" id="PTHR11831:SF4">
    <property type="entry name" value="SMALL RIBOSOMAL SUBUNIT PROTEIN US4M"/>
    <property type="match status" value="1"/>
</dbReference>
<comment type="caution">
    <text evidence="8">The sequence shown here is derived from an EMBL/GenBank/DDBJ whole genome shotgun (WGS) entry which is preliminary data.</text>
</comment>
<dbReference type="PROSITE" id="PS50889">
    <property type="entry name" value="S4"/>
    <property type="match status" value="1"/>
</dbReference>
<dbReference type="NCBIfam" id="NF003717">
    <property type="entry name" value="PRK05327.1"/>
    <property type="match status" value="1"/>
</dbReference>
<dbReference type="Gene3D" id="3.10.290.10">
    <property type="entry name" value="RNA-binding S4 domain"/>
    <property type="match status" value="1"/>
</dbReference>
<keyword evidence="3" id="KW-0694">RNA-binding</keyword>
<organism evidence="8">
    <name type="scientific">marine sediment metagenome</name>
    <dbReference type="NCBI Taxonomy" id="412755"/>
    <lineage>
        <taxon>unclassified sequences</taxon>
        <taxon>metagenomes</taxon>
        <taxon>ecological metagenomes</taxon>
    </lineage>
</organism>
<dbReference type="FunFam" id="3.10.290.10:FF:000001">
    <property type="entry name" value="30S ribosomal protein S4"/>
    <property type="match status" value="1"/>
</dbReference>
<dbReference type="GO" id="GO:0042274">
    <property type="term" value="P:ribosomal small subunit biogenesis"/>
    <property type="evidence" value="ECO:0007669"/>
    <property type="project" value="TreeGrafter"/>
</dbReference>
<sequence length="210" mass="24383">MARYINAVCKLCRREGEKLFIKGSKCNTEKCPVEKKPYPPGERGRGRARTRETNYLIQLREKQKVKRIYGVLEKQFKNYFKRALKMKGITGKNLLVFLETRLDNIVYLLGFAESRPQARQLVNHGHILVNGKKMKVPSYQVRAGQEIEIVKKAKKISTIAQSIAQSSETEIPRWLQVDHKELKGKVISLPEREDIDQSIKEQIIIELYSR</sequence>
<name>X1AQ63_9ZZZZ</name>
<evidence type="ECO:0000256" key="3">
    <source>
        <dbReference type="ARBA" id="ARBA00022884"/>
    </source>
</evidence>
<dbReference type="GO" id="GO:0003735">
    <property type="term" value="F:structural constituent of ribosome"/>
    <property type="evidence" value="ECO:0007669"/>
    <property type="project" value="InterPro"/>
</dbReference>
<dbReference type="GO" id="GO:0006412">
    <property type="term" value="P:translation"/>
    <property type="evidence" value="ECO:0007669"/>
    <property type="project" value="InterPro"/>
</dbReference>
<reference evidence="8" key="1">
    <citation type="journal article" date="2014" name="Front. Microbiol.">
        <title>High frequency of phylogenetically diverse reductive dehalogenase-homologous genes in deep subseafloor sedimentary metagenomes.</title>
        <authorList>
            <person name="Kawai M."/>
            <person name="Futagami T."/>
            <person name="Toyoda A."/>
            <person name="Takaki Y."/>
            <person name="Nishi S."/>
            <person name="Hori S."/>
            <person name="Arai W."/>
            <person name="Tsubouchi T."/>
            <person name="Morono Y."/>
            <person name="Uchiyama I."/>
            <person name="Ito T."/>
            <person name="Fujiyama A."/>
            <person name="Inagaki F."/>
            <person name="Takami H."/>
        </authorList>
    </citation>
    <scope>NUCLEOTIDE SEQUENCE</scope>
    <source>
        <strain evidence="8">Expedition CK06-06</strain>
    </source>
</reference>
<evidence type="ECO:0000256" key="4">
    <source>
        <dbReference type="ARBA" id="ARBA00022980"/>
    </source>
</evidence>
<evidence type="ECO:0000259" key="7">
    <source>
        <dbReference type="SMART" id="SM01390"/>
    </source>
</evidence>